<gene>
    <name evidence="2" type="ORF">SASPL_117296</name>
</gene>
<evidence type="ECO:0000256" key="1">
    <source>
        <dbReference type="SAM" id="MobiDB-lite"/>
    </source>
</evidence>
<proteinExistence type="predicted"/>
<evidence type="ECO:0000313" key="3">
    <source>
        <dbReference type="Proteomes" id="UP000298416"/>
    </source>
</evidence>
<dbReference type="Proteomes" id="UP000298416">
    <property type="component" value="Unassembled WGS sequence"/>
</dbReference>
<accession>A0A8X8XV97</accession>
<protein>
    <submittedName>
        <fullName evidence="2">Uncharacterized protein</fullName>
    </submittedName>
</protein>
<reference evidence="2" key="2">
    <citation type="submission" date="2020-08" db="EMBL/GenBank/DDBJ databases">
        <title>Plant Genome Project.</title>
        <authorList>
            <person name="Zhang R.-G."/>
        </authorList>
    </citation>
    <scope>NUCLEOTIDE SEQUENCE</scope>
    <source>
        <strain evidence="2">Huo1</strain>
        <tissue evidence="2">Leaf</tissue>
    </source>
</reference>
<organism evidence="2">
    <name type="scientific">Salvia splendens</name>
    <name type="common">Scarlet sage</name>
    <dbReference type="NCBI Taxonomy" id="180675"/>
    <lineage>
        <taxon>Eukaryota</taxon>
        <taxon>Viridiplantae</taxon>
        <taxon>Streptophyta</taxon>
        <taxon>Embryophyta</taxon>
        <taxon>Tracheophyta</taxon>
        <taxon>Spermatophyta</taxon>
        <taxon>Magnoliopsida</taxon>
        <taxon>eudicotyledons</taxon>
        <taxon>Gunneridae</taxon>
        <taxon>Pentapetalae</taxon>
        <taxon>asterids</taxon>
        <taxon>lamiids</taxon>
        <taxon>Lamiales</taxon>
        <taxon>Lamiaceae</taxon>
        <taxon>Nepetoideae</taxon>
        <taxon>Mentheae</taxon>
        <taxon>Salviinae</taxon>
        <taxon>Salvia</taxon>
        <taxon>Salvia subgen. Calosphace</taxon>
        <taxon>core Calosphace</taxon>
    </lineage>
</organism>
<name>A0A8X8XV97_SALSN</name>
<keyword evidence="3" id="KW-1185">Reference proteome</keyword>
<comment type="caution">
    <text evidence="2">The sequence shown here is derived from an EMBL/GenBank/DDBJ whole genome shotgun (WGS) entry which is preliminary data.</text>
</comment>
<dbReference type="AlphaFoldDB" id="A0A8X8XV97"/>
<feature type="region of interest" description="Disordered" evidence="1">
    <location>
        <begin position="408"/>
        <end position="434"/>
    </location>
</feature>
<dbReference type="EMBL" id="PNBA02000006">
    <property type="protein sequence ID" value="KAG6420758.1"/>
    <property type="molecule type" value="Genomic_DNA"/>
</dbReference>
<reference evidence="2" key="1">
    <citation type="submission" date="2018-01" db="EMBL/GenBank/DDBJ databases">
        <authorList>
            <person name="Mao J.F."/>
        </authorList>
    </citation>
    <scope>NUCLEOTIDE SEQUENCE</scope>
    <source>
        <strain evidence="2">Huo1</strain>
        <tissue evidence="2">Leaf</tissue>
    </source>
</reference>
<sequence>MNERGISTIHPAMCSHNQLPLSSEMPPYRHLHEFAACYLFHALSLSRRINCDGERNSEFISSCVSFSYRAPVSRSRILHFPAKQNATMNGRRATSSTGAPAPSLKDAQSKLFRIVCHHEQLKVSFEQLRSQIGAGLLEAEDVFVSLAIQLMKLVGLKTTEMAEERRFSTIVSSFDSSQPQTVQPEDYMEKAMKAGNELMERQKLQIIHIIGILQNIEDQVNSSKKSIVQDLAECQSFISKLFRKASSVVSSAHQSGRSNDLAQVTQKVLKYTFNQVGLALGSVEVGVEDIITGLADQMCNPMCQYVHGLKAEMKTGACSYLLETVKEMHEVMQVRRLELEEAKSQTRYAEQSRIEALSMLTQSEETAKELMMSLRLLSDDRTGLEQEAVKVREDQAKDDGLMWELLRQKGPSPSDSPLGPNELQGIGTSSKRLPSKRVNSMLIQSYRAPKRPQIKRNDSTINTKMILSSSPSATTQNVPTYTRVNSLINTN</sequence>
<evidence type="ECO:0000313" key="2">
    <source>
        <dbReference type="EMBL" id="KAG6420758.1"/>
    </source>
</evidence>